<gene>
    <name evidence="3" type="ORF">JTE90_000531</name>
</gene>
<keyword evidence="4" id="KW-1185">Reference proteome</keyword>
<dbReference type="GO" id="GO:0003700">
    <property type="term" value="F:DNA-binding transcription factor activity"/>
    <property type="evidence" value="ECO:0007669"/>
    <property type="project" value="InterPro"/>
</dbReference>
<reference evidence="3 4" key="1">
    <citation type="journal article" date="2022" name="Nat. Ecol. Evol.">
        <title>A masculinizing supergene underlies an exaggerated male reproductive morph in a spider.</title>
        <authorList>
            <person name="Hendrickx F."/>
            <person name="De Corte Z."/>
            <person name="Sonet G."/>
            <person name="Van Belleghem S.M."/>
            <person name="Kostlbacher S."/>
            <person name="Vangestel C."/>
        </authorList>
    </citation>
    <scope>NUCLEOTIDE SEQUENCE [LARGE SCALE GENOMIC DNA]</scope>
    <source>
        <strain evidence="3">W744_W776</strain>
    </source>
</reference>
<dbReference type="EMBL" id="JAFNEN010000015">
    <property type="protein sequence ID" value="KAG8200449.1"/>
    <property type="molecule type" value="Genomic_DNA"/>
</dbReference>
<dbReference type="Proteomes" id="UP000827092">
    <property type="component" value="Unassembled WGS sequence"/>
</dbReference>
<feature type="compositionally biased region" description="Acidic residues" evidence="1">
    <location>
        <begin position="90"/>
        <end position="103"/>
    </location>
</feature>
<dbReference type="GO" id="GO:0006357">
    <property type="term" value="P:regulation of transcription by RNA polymerase II"/>
    <property type="evidence" value="ECO:0007669"/>
    <property type="project" value="InterPro"/>
</dbReference>
<dbReference type="InterPro" id="IPR000697">
    <property type="entry name" value="WH1/EVH1_dom"/>
</dbReference>
<dbReference type="PANTHER" id="PTHR20338">
    <property type="entry name" value="NUCLEAR RESPIRATORY FACTOR 1"/>
    <property type="match status" value="1"/>
</dbReference>
<dbReference type="FunFam" id="2.30.29.30:FF:000362">
    <property type="entry name" value="Uncharacterized protein, isoform B"/>
    <property type="match status" value="1"/>
</dbReference>
<sequence length="317" mass="35889">MENHYGTNCSIYQSFTNGNLRNYHEDNNKPEQIYCDPEIVVSKNSNNEKHAVKLIMEKYDSLRCLNNQIENLQISSDSGDSIAKVSLDDSPPEEEDYDEDDNEVFENDNGELSEQDIMQVEVFFRSHKTYVSVCRCLANLYFATTDGTESKNEWELARTGIPVILLDKGDTRARNKRMLQIVLAEKGSGFVLWKDVIDNLSNYKAQESSTFHTMYLSSDHRKMAGLSFDVLDAAEKFLREIEQLTSDPLNISLSVPKQKKKKVKSPKKEKVKTPKKCDISTPCCFEHVTRVALGDKKKLFSMATLVPTGGGARLSSS</sequence>
<dbReference type="AlphaFoldDB" id="A0AAV6VUX0"/>
<evidence type="ECO:0000313" key="4">
    <source>
        <dbReference type="Proteomes" id="UP000827092"/>
    </source>
</evidence>
<evidence type="ECO:0000256" key="1">
    <source>
        <dbReference type="SAM" id="MobiDB-lite"/>
    </source>
</evidence>
<name>A0AAV6VUX0_9ARAC</name>
<feature type="domain" description="WH1" evidence="2">
    <location>
        <begin position="125"/>
        <end position="248"/>
    </location>
</feature>
<proteinExistence type="predicted"/>
<dbReference type="PROSITE" id="PS50229">
    <property type="entry name" value="WH1"/>
    <property type="match status" value="1"/>
</dbReference>
<dbReference type="InterPro" id="IPR011993">
    <property type="entry name" value="PH-like_dom_sf"/>
</dbReference>
<evidence type="ECO:0000313" key="3">
    <source>
        <dbReference type="EMBL" id="KAG8200449.1"/>
    </source>
</evidence>
<dbReference type="InterPro" id="IPR039142">
    <property type="entry name" value="NRF1/Ewg"/>
</dbReference>
<accession>A0AAV6VUX0</accession>
<evidence type="ECO:0000259" key="2">
    <source>
        <dbReference type="PROSITE" id="PS50229"/>
    </source>
</evidence>
<dbReference type="Gene3D" id="2.30.29.30">
    <property type="entry name" value="Pleckstrin-homology domain (PH domain)/Phosphotyrosine-binding domain (PTB)"/>
    <property type="match status" value="1"/>
</dbReference>
<organism evidence="3 4">
    <name type="scientific">Oedothorax gibbosus</name>
    <dbReference type="NCBI Taxonomy" id="931172"/>
    <lineage>
        <taxon>Eukaryota</taxon>
        <taxon>Metazoa</taxon>
        <taxon>Ecdysozoa</taxon>
        <taxon>Arthropoda</taxon>
        <taxon>Chelicerata</taxon>
        <taxon>Arachnida</taxon>
        <taxon>Araneae</taxon>
        <taxon>Araneomorphae</taxon>
        <taxon>Entelegynae</taxon>
        <taxon>Araneoidea</taxon>
        <taxon>Linyphiidae</taxon>
        <taxon>Erigoninae</taxon>
        <taxon>Oedothorax</taxon>
    </lineage>
</organism>
<feature type="region of interest" description="Disordered" evidence="1">
    <location>
        <begin position="80"/>
        <end position="103"/>
    </location>
</feature>
<protein>
    <recommendedName>
        <fullName evidence="2">WH1 domain-containing protein</fullName>
    </recommendedName>
</protein>
<comment type="caution">
    <text evidence="3">The sequence shown here is derived from an EMBL/GenBank/DDBJ whole genome shotgun (WGS) entry which is preliminary data.</text>
</comment>